<evidence type="ECO:0000256" key="1">
    <source>
        <dbReference type="SAM" id="MobiDB-lite"/>
    </source>
</evidence>
<dbReference type="Proteomes" id="UP000191672">
    <property type="component" value="Unassembled WGS sequence"/>
</dbReference>
<sequence>MSFDMPMQDAPKKAAAKVQATTGIGKQQQSELGPNQLLSEHMDATGNPIPDATWGIKAKKPNDVLDDEADLYTAMNAETADFD</sequence>
<feature type="region of interest" description="Disordered" evidence="1">
    <location>
        <begin position="1"/>
        <end position="34"/>
    </location>
</feature>
<keyword evidence="3" id="KW-1185">Reference proteome</keyword>
<reference evidence="3" key="1">
    <citation type="journal article" date="2017" name="Nat. Microbiol.">
        <title>Global analysis of biosynthetic gene clusters reveals vast potential of secondary metabolite production in Penicillium species.</title>
        <authorList>
            <person name="Nielsen J.C."/>
            <person name="Grijseels S."/>
            <person name="Prigent S."/>
            <person name="Ji B."/>
            <person name="Dainat J."/>
            <person name="Nielsen K.F."/>
            <person name="Frisvad J.C."/>
            <person name="Workman M."/>
            <person name="Nielsen J."/>
        </authorList>
    </citation>
    <scope>NUCLEOTIDE SEQUENCE [LARGE SCALE GENOMIC DNA]</scope>
    <source>
        <strain evidence="3">IBT 31811</strain>
    </source>
</reference>
<dbReference type="AlphaFoldDB" id="A0A1V6QBJ3"/>
<dbReference type="EMBL" id="MDYN01000007">
    <property type="protein sequence ID" value="OQD86591.1"/>
    <property type="molecule type" value="Genomic_DNA"/>
</dbReference>
<organism evidence="2 3">
    <name type="scientific">Penicillium antarcticum</name>
    <dbReference type="NCBI Taxonomy" id="416450"/>
    <lineage>
        <taxon>Eukaryota</taxon>
        <taxon>Fungi</taxon>
        <taxon>Dikarya</taxon>
        <taxon>Ascomycota</taxon>
        <taxon>Pezizomycotina</taxon>
        <taxon>Eurotiomycetes</taxon>
        <taxon>Eurotiomycetidae</taxon>
        <taxon>Eurotiales</taxon>
        <taxon>Aspergillaceae</taxon>
        <taxon>Penicillium</taxon>
    </lineage>
</organism>
<accession>A0A1V6QBJ3</accession>
<feature type="compositionally biased region" description="Polar residues" evidence="1">
    <location>
        <begin position="19"/>
        <end position="34"/>
    </location>
</feature>
<comment type="caution">
    <text evidence="2">The sequence shown here is derived from an EMBL/GenBank/DDBJ whole genome shotgun (WGS) entry which is preliminary data.</text>
</comment>
<proteinExistence type="predicted"/>
<evidence type="ECO:0000313" key="3">
    <source>
        <dbReference type="Proteomes" id="UP000191672"/>
    </source>
</evidence>
<protein>
    <submittedName>
        <fullName evidence="2">Uncharacterized protein</fullName>
    </submittedName>
</protein>
<evidence type="ECO:0000313" key="2">
    <source>
        <dbReference type="EMBL" id="OQD86591.1"/>
    </source>
</evidence>
<name>A0A1V6QBJ3_9EURO</name>
<gene>
    <name evidence="2" type="ORF">PENANT_c007G10272</name>
</gene>